<sequence length="210" mass="23065">FFFSFFHSEVESRSVARLECSGTILAHCNLCLPGSSDSPASASRVAGTTGASHHAQLIFVFVVEKGFHHVGQDGLDLLTLASQCAWITGVSPCSLQAQGSPFYQCSCRHPPSKLPASLSECVQKRKRMCLLRPTVLIGIHCIYVKLADYPGSSPCYARVCFLINVWQPDLPGFSLLGEKQFLGLLFVRREVCQGFFALAIRLDSFFLLSQ</sequence>
<dbReference type="Proteomes" id="UP000006718">
    <property type="component" value="Chromosome 5"/>
</dbReference>
<organism evidence="1 2">
    <name type="scientific">Macaca mulatta</name>
    <name type="common">Rhesus macaque</name>
    <dbReference type="NCBI Taxonomy" id="9544"/>
    <lineage>
        <taxon>Eukaryota</taxon>
        <taxon>Metazoa</taxon>
        <taxon>Chordata</taxon>
        <taxon>Craniata</taxon>
        <taxon>Vertebrata</taxon>
        <taxon>Euteleostomi</taxon>
        <taxon>Mammalia</taxon>
        <taxon>Eutheria</taxon>
        <taxon>Euarchontoglires</taxon>
        <taxon>Primates</taxon>
        <taxon>Haplorrhini</taxon>
        <taxon>Catarrhini</taxon>
        <taxon>Cercopithecidae</taxon>
        <taxon>Cercopithecinae</taxon>
        <taxon>Macaca</taxon>
    </lineage>
</organism>
<name>A0A5F8A911_MACMU</name>
<proteinExistence type="predicted"/>
<keyword evidence="2" id="KW-1185">Reference proteome</keyword>
<dbReference type="InParanoid" id="A0A5F8A911"/>
<dbReference type="VEuPathDB" id="HostDB:ENSMMUG00000059490"/>
<accession>A0A5F8A911</accession>
<reference evidence="1" key="4">
    <citation type="submission" date="2025-09" db="UniProtKB">
        <authorList>
            <consortium name="Ensembl"/>
        </authorList>
    </citation>
    <scope>IDENTIFICATION</scope>
    <source>
        <strain evidence="1">17573</strain>
    </source>
</reference>
<dbReference type="GeneTree" id="ENSGT01150000286943"/>
<dbReference type="PANTHER" id="PTHR12138:SF152">
    <property type="entry name" value="C2H2-TYPE DOMAIN-CONTAINING PROTEIN"/>
    <property type="match status" value="1"/>
</dbReference>
<dbReference type="PANTHER" id="PTHR12138">
    <property type="entry name" value="PRIMATE-EXPANDED PROTEIN FAMILY"/>
    <property type="match status" value="1"/>
</dbReference>
<reference evidence="1" key="2">
    <citation type="submission" date="2019-01" db="EMBL/GenBank/DDBJ databases">
        <authorList>
            <person name="Graves T."/>
            <person name="Eichler E.E."/>
            <person name="Wilson R.K."/>
        </authorList>
    </citation>
    <scope>NUCLEOTIDE SEQUENCE [LARGE SCALE GENOMIC DNA]</scope>
    <source>
        <strain evidence="1">17573</strain>
    </source>
</reference>
<evidence type="ECO:0000313" key="2">
    <source>
        <dbReference type="Proteomes" id="UP000006718"/>
    </source>
</evidence>
<evidence type="ECO:0000313" key="1">
    <source>
        <dbReference type="Ensembl" id="ENSMMUP00000073409.1"/>
    </source>
</evidence>
<dbReference type="PRINTS" id="PR02045">
    <property type="entry name" value="F138DOMAIN"/>
</dbReference>
<reference evidence="2" key="1">
    <citation type="journal article" date="2007" name="Science">
        <title>Evolutionary and biomedical insights from the rhesus macaque genome.</title>
        <authorList>
            <person name="Gibbs R.A."/>
            <person name="Rogers J."/>
            <person name="Katze M.G."/>
            <person name="Bumgarner R."/>
            <person name="Weinstock G.M."/>
            <person name="Mardis E.R."/>
            <person name="Remington K.A."/>
            <person name="Strausberg R.L."/>
            <person name="Venter J.C."/>
            <person name="Wilson R.K."/>
            <person name="Batzer M.A."/>
            <person name="Bustamante C.D."/>
            <person name="Eichler E.E."/>
            <person name="Hahn M.W."/>
            <person name="Hardison R.C."/>
            <person name="Makova K.D."/>
            <person name="Miller W."/>
            <person name="Milosavljevic A."/>
            <person name="Palermo R.E."/>
            <person name="Siepel A."/>
            <person name="Sikela J.M."/>
            <person name="Attaway T."/>
            <person name="Bell S."/>
            <person name="Bernard K.E."/>
            <person name="Buhay C.J."/>
            <person name="Chandrabose M.N."/>
            <person name="Dao M."/>
            <person name="Davis C."/>
            <person name="Delehaunty K.D."/>
            <person name="Ding Y."/>
            <person name="Dinh H.H."/>
            <person name="Dugan-Rocha S."/>
            <person name="Fulton L.A."/>
            <person name="Gabisi R.A."/>
            <person name="Garner T.T."/>
            <person name="Godfrey J."/>
            <person name="Hawes A.C."/>
            <person name="Hernandez J."/>
            <person name="Hines S."/>
            <person name="Holder M."/>
            <person name="Hume J."/>
            <person name="Jhangiani S.N."/>
            <person name="Joshi V."/>
            <person name="Khan Z.M."/>
            <person name="Kirkness E.F."/>
            <person name="Cree A."/>
            <person name="Fowler R.G."/>
            <person name="Lee S."/>
            <person name="Lewis L.R."/>
            <person name="Li Z."/>
            <person name="Liu Y.-S."/>
            <person name="Moore S.M."/>
            <person name="Muzny D."/>
            <person name="Nazareth L.V."/>
            <person name="Ngo D.N."/>
            <person name="Okwuonu G.O."/>
            <person name="Pai G."/>
            <person name="Parker D."/>
            <person name="Paul H.A."/>
            <person name="Pfannkoch C."/>
            <person name="Pohl C.S."/>
            <person name="Rogers Y.-H.C."/>
            <person name="Ruiz S.J."/>
            <person name="Sabo A."/>
            <person name="Santibanez J."/>
            <person name="Schneider B.W."/>
            <person name="Smith S.M."/>
            <person name="Sodergren E."/>
            <person name="Svatek A.F."/>
            <person name="Utterback T.R."/>
            <person name="Vattathil S."/>
            <person name="Warren W."/>
            <person name="White C.S."/>
            <person name="Chinwalla A.T."/>
            <person name="Feng Y."/>
            <person name="Halpern A.L."/>
            <person name="Hillier L.W."/>
            <person name="Huang X."/>
            <person name="Minx P."/>
            <person name="Nelson J.O."/>
            <person name="Pepin K.H."/>
            <person name="Qin X."/>
            <person name="Sutton G.G."/>
            <person name="Venter E."/>
            <person name="Walenz B.P."/>
            <person name="Wallis J.W."/>
            <person name="Worley K.C."/>
            <person name="Yang S.-P."/>
            <person name="Jones S.M."/>
            <person name="Marra M.A."/>
            <person name="Rocchi M."/>
            <person name="Schein J.E."/>
            <person name="Baertsch R."/>
            <person name="Clarke L."/>
            <person name="Csuros M."/>
            <person name="Glasscock J."/>
            <person name="Harris R.A."/>
            <person name="Havlak P."/>
            <person name="Jackson A.R."/>
            <person name="Jiang H."/>
            <person name="Liu Y."/>
            <person name="Messina D.N."/>
            <person name="Shen Y."/>
            <person name="Song H.X.-Z."/>
            <person name="Wylie T."/>
            <person name="Zhang L."/>
            <person name="Birney E."/>
            <person name="Han K."/>
            <person name="Konkel M.K."/>
            <person name="Lee J."/>
            <person name="Smit A.F.A."/>
            <person name="Ullmer B."/>
            <person name="Wang H."/>
            <person name="Xing J."/>
            <person name="Burhans R."/>
            <person name="Cheng Z."/>
            <person name="Karro J.E."/>
            <person name="Ma J."/>
            <person name="Raney B."/>
            <person name="She X."/>
            <person name="Cox M.J."/>
            <person name="Demuth J.P."/>
            <person name="Dumas L.J."/>
            <person name="Han S.-G."/>
            <person name="Hopkins J."/>
            <person name="Karimpour-Fard A."/>
            <person name="Kim Y.H."/>
            <person name="Pollack J.R."/>
            <person name="Vinar T."/>
            <person name="Addo-Quaye C."/>
            <person name="Degenhardt J."/>
            <person name="Denby A."/>
            <person name="Hubisz M.J."/>
            <person name="Indap A."/>
            <person name="Kosiol C."/>
            <person name="Lahn B.T."/>
            <person name="Lawson H.A."/>
            <person name="Marklein A."/>
            <person name="Nielsen R."/>
            <person name="Vallender E.J."/>
            <person name="Clark A.G."/>
            <person name="Ferguson B."/>
            <person name="Hernandez R.D."/>
            <person name="Hirani K."/>
            <person name="Kehrer-Sawatzki H."/>
            <person name="Kolb J."/>
            <person name="Patil S."/>
            <person name="Pu L.-L."/>
            <person name="Ren Y."/>
            <person name="Smith D.G."/>
            <person name="Wheeler D.A."/>
            <person name="Schenck I."/>
            <person name="Ball E.V."/>
            <person name="Chen R."/>
            <person name="Cooper D.N."/>
            <person name="Giardine B."/>
            <person name="Hsu F."/>
            <person name="Kent W.J."/>
            <person name="Lesk A."/>
            <person name="Nelson D.L."/>
            <person name="O'brien W.E."/>
            <person name="Pruefer K."/>
            <person name="Stenson P.D."/>
            <person name="Wallace J.C."/>
            <person name="Ke H."/>
            <person name="Liu X.-M."/>
            <person name="Wang P."/>
            <person name="Xiang A.P."/>
            <person name="Yang F."/>
            <person name="Barber G.P."/>
            <person name="Haussler D."/>
            <person name="Karolchik D."/>
            <person name="Kern A.D."/>
            <person name="Kuhn R.M."/>
            <person name="Smith K.E."/>
            <person name="Zwieg A.S."/>
        </authorList>
    </citation>
    <scope>NUCLEOTIDE SEQUENCE [LARGE SCALE GENOMIC DNA]</scope>
    <source>
        <strain evidence="2">17573</strain>
    </source>
</reference>
<dbReference type="Ensembl" id="ENSMMUT00000098407.1">
    <property type="protein sequence ID" value="ENSMMUP00000073409.1"/>
    <property type="gene ID" value="ENSMMUG00000059490.1"/>
</dbReference>
<dbReference type="AlphaFoldDB" id="A0A5F8A911"/>
<reference evidence="1" key="3">
    <citation type="submission" date="2025-08" db="UniProtKB">
        <authorList>
            <consortium name="Ensembl"/>
        </authorList>
    </citation>
    <scope>IDENTIFICATION</scope>
    <source>
        <strain evidence="1">17573</strain>
    </source>
</reference>
<protein>
    <submittedName>
        <fullName evidence="1">Uncharacterized protein</fullName>
    </submittedName>
</protein>